<dbReference type="PANTHER" id="PTHR35004:SF7">
    <property type="entry name" value="INTEGRASE PROTEIN"/>
    <property type="match status" value="1"/>
</dbReference>
<proteinExistence type="predicted"/>
<comment type="caution">
    <text evidence="2">The sequence shown here is derived from an EMBL/GenBank/DDBJ whole genome shotgun (WGS) entry which is preliminary data.</text>
</comment>
<evidence type="ECO:0000313" key="3">
    <source>
        <dbReference type="Proteomes" id="UP000176192"/>
    </source>
</evidence>
<protein>
    <recommendedName>
        <fullName evidence="1">Integrase catalytic domain-containing protein</fullName>
    </recommendedName>
</protein>
<dbReference type="GO" id="GO:0003676">
    <property type="term" value="F:nucleic acid binding"/>
    <property type="evidence" value="ECO:0007669"/>
    <property type="project" value="InterPro"/>
</dbReference>
<dbReference type="SUPFAM" id="SSF53098">
    <property type="entry name" value="Ribonuclease H-like"/>
    <property type="match status" value="1"/>
</dbReference>
<dbReference type="InterPro" id="IPR001584">
    <property type="entry name" value="Integrase_cat-core"/>
</dbReference>
<reference evidence="2 3" key="1">
    <citation type="journal article" date="2016" name="Nat. Commun.">
        <title>Thousands of microbial genomes shed light on interconnected biogeochemical processes in an aquifer system.</title>
        <authorList>
            <person name="Anantharaman K."/>
            <person name="Brown C.T."/>
            <person name="Hug L.A."/>
            <person name="Sharon I."/>
            <person name="Castelle C.J."/>
            <person name="Probst A.J."/>
            <person name="Thomas B.C."/>
            <person name="Singh A."/>
            <person name="Wilkins M.J."/>
            <person name="Karaoz U."/>
            <person name="Brodie E.L."/>
            <person name="Williams K.H."/>
            <person name="Hubbard S.S."/>
            <person name="Banfield J.F."/>
        </authorList>
    </citation>
    <scope>NUCLEOTIDE SEQUENCE [LARGE SCALE GENOMIC DNA]</scope>
</reference>
<evidence type="ECO:0000259" key="1">
    <source>
        <dbReference type="PROSITE" id="PS50994"/>
    </source>
</evidence>
<dbReference type="GO" id="GO:0015074">
    <property type="term" value="P:DNA integration"/>
    <property type="evidence" value="ECO:0007669"/>
    <property type="project" value="InterPro"/>
</dbReference>
<dbReference type="PANTHER" id="PTHR35004">
    <property type="entry name" value="TRANSPOSASE RV3428C-RELATED"/>
    <property type="match status" value="1"/>
</dbReference>
<dbReference type="InterPro" id="IPR012337">
    <property type="entry name" value="RNaseH-like_sf"/>
</dbReference>
<dbReference type="Proteomes" id="UP000176192">
    <property type="component" value="Unassembled WGS sequence"/>
</dbReference>
<dbReference type="Gene3D" id="3.30.420.10">
    <property type="entry name" value="Ribonuclease H-like superfamily/Ribonuclease H"/>
    <property type="match status" value="1"/>
</dbReference>
<dbReference type="EMBL" id="MFVV01000044">
    <property type="protein sequence ID" value="OGJ02510.1"/>
    <property type="molecule type" value="Genomic_DNA"/>
</dbReference>
<evidence type="ECO:0000313" key="2">
    <source>
        <dbReference type="EMBL" id="OGJ02510.1"/>
    </source>
</evidence>
<dbReference type="AlphaFoldDB" id="A0A1F6Y824"/>
<dbReference type="PROSITE" id="PS50994">
    <property type="entry name" value="INTEGRASE"/>
    <property type="match status" value="1"/>
</dbReference>
<gene>
    <name evidence="2" type="ORF">A3G06_02865</name>
</gene>
<dbReference type="Pfam" id="PF13683">
    <property type="entry name" value="rve_3"/>
    <property type="match status" value="1"/>
</dbReference>
<feature type="domain" description="Integrase catalytic" evidence="1">
    <location>
        <begin position="133"/>
        <end position="310"/>
    </location>
</feature>
<name>A0A1F6Y824_9BACT</name>
<dbReference type="InterPro" id="IPR036397">
    <property type="entry name" value="RNaseH_sf"/>
</dbReference>
<accession>A0A1F6Y824</accession>
<sequence>MSIRMVKTIKEERLKWVLPIVRKEVKLKDVAKVCPHGKRSLERWVALYKAKGEAGLEPKSTEPKTQENETPIWIKERVIAVRKKTKKCALKIHWQLEKEGIQIHERTIGKILKKEGLVRKYRVRKVKYKYIKALRQPGELLEIDVKYVPGRVVDKRYFQYTAIDTASRWRHLAVYDEQANHHSILFLKEVMAKFKYKIQAIKTDNGSIFTNYYTSMTKRSDMTVKTIHALDIFCRENNIIHYLIDPGKPAQNGTVERSHREDQEKFYDQNKFKSFSDLQKKMKRWNIYYNNLEHCGLNGKTPNEFLEDYQLIKPPYVRA</sequence>
<organism evidence="2 3">
    <name type="scientific">Candidatus Nomurabacteria bacterium RIFCSPLOWO2_12_FULL_46_14</name>
    <dbReference type="NCBI Taxonomy" id="1801797"/>
    <lineage>
        <taxon>Bacteria</taxon>
        <taxon>Candidatus Nomuraibacteriota</taxon>
    </lineage>
</organism>